<dbReference type="EMBL" id="KK583713">
    <property type="protein sequence ID" value="KDO17283.1"/>
    <property type="molecule type" value="Genomic_DNA"/>
</dbReference>
<keyword evidence="2" id="KW-1185">Reference proteome</keyword>
<accession>A0A067BGM4</accession>
<reference evidence="1 2" key="1">
    <citation type="journal article" date="2013" name="PLoS Genet.">
        <title>Distinctive expansion of potential virulence genes in the genome of the oomycete fish pathogen Saprolegnia parasitica.</title>
        <authorList>
            <person name="Jiang R.H."/>
            <person name="de Bruijn I."/>
            <person name="Haas B.J."/>
            <person name="Belmonte R."/>
            <person name="Lobach L."/>
            <person name="Christie J."/>
            <person name="van den Ackerveken G."/>
            <person name="Bottin A."/>
            <person name="Bulone V."/>
            <person name="Diaz-Moreno S.M."/>
            <person name="Dumas B."/>
            <person name="Fan L."/>
            <person name="Gaulin E."/>
            <person name="Govers F."/>
            <person name="Grenville-Briggs L.J."/>
            <person name="Horner N.R."/>
            <person name="Levin J.Z."/>
            <person name="Mammella M."/>
            <person name="Meijer H.J."/>
            <person name="Morris P."/>
            <person name="Nusbaum C."/>
            <person name="Oome S."/>
            <person name="Phillips A.J."/>
            <person name="van Rooyen D."/>
            <person name="Rzeszutek E."/>
            <person name="Saraiva M."/>
            <person name="Secombes C.J."/>
            <person name="Seidl M.F."/>
            <person name="Snel B."/>
            <person name="Stassen J.H."/>
            <person name="Sykes S."/>
            <person name="Tripathy S."/>
            <person name="van den Berg H."/>
            <person name="Vega-Arreguin J.C."/>
            <person name="Wawra S."/>
            <person name="Young S.K."/>
            <person name="Zeng Q."/>
            <person name="Dieguez-Uribeondo J."/>
            <person name="Russ C."/>
            <person name="Tyler B.M."/>
            <person name="van West P."/>
        </authorList>
    </citation>
    <scope>NUCLEOTIDE SEQUENCE [LARGE SCALE GENOMIC DNA]</scope>
    <source>
        <strain evidence="1 2">CBS 223.65</strain>
    </source>
</reference>
<evidence type="ECO:0000313" key="2">
    <source>
        <dbReference type="Proteomes" id="UP000030745"/>
    </source>
</evidence>
<dbReference type="OrthoDB" id="10542631at2759"/>
<dbReference type="AlphaFoldDB" id="A0A067BGM4"/>
<evidence type="ECO:0000313" key="1">
    <source>
        <dbReference type="EMBL" id="KDO17283.1"/>
    </source>
</evidence>
<evidence type="ECO:0008006" key="3">
    <source>
        <dbReference type="Google" id="ProtNLM"/>
    </source>
</evidence>
<proteinExistence type="predicted"/>
<dbReference type="KEGG" id="spar:SPRG_17287"/>
<protein>
    <recommendedName>
        <fullName evidence="3">F-box domain-containing protein</fullName>
    </recommendedName>
</protein>
<dbReference type="Proteomes" id="UP000030745">
    <property type="component" value="Unassembled WGS sequence"/>
</dbReference>
<dbReference type="InterPro" id="IPR032675">
    <property type="entry name" value="LRR_dom_sf"/>
</dbReference>
<gene>
    <name evidence="1" type="ORF">SPRG_17287</name>
</gene>
<dbReference type="GeneID" id="24138836"/>
<dbReference type="VEuPathDB" id="FungiDB:SPRG_17287"/>
<dbReference type="RefSeq" id="XP_012212010.1">
    <property type="nucleotide sequence ID" value="XM_012356620.1"/>
</dbReference>
<organism evidence="1 2">
    <name type="scientific">Saprolegnia parasitica (strain CBS 223.65)</name>
    <dbReference type="NCBI Taxonomy" id="695850"/>
    <lineage>
        <taxon>Eukaryota</taxon>
        <taxon>Sar</taxon>
        <taxon>Stramenopiles</taxon>
        <taxon>Oomycota</taxon>
        <taxon>Saprolegniomycetes</taxon>
        <taxon>Saprolegniales</taxon>
        <taxon>Saprolegniaceae</taxon>
        <taxon>Saprolegnia</taxon>
    </lineage>
</organism>
<dbReference type="Gene3D" id="3.80.10.10">
    <property type="entry name" value="Ribonuclease Inhibitor"/>
    <property type="match status" value="1"/>
</dbReference>
<name>A0A067BGM4_SAPPC</name>
<dbReference type="SUPFAM" id="SSF52047">
    <property type="entry name" value="RNI-like"/>
    <property type="match status" value="1"/>
</dbReference>
<dbReference type="OMA" id="CKEVAYF"/>
<sequence length="415" mass="45197">MSKRACVAPISVVDAGVLLHIVQCLSSIDDVFSLLQALPRHALDAPLAALRTLLPTTLKADQWPQVCIEVFDSRYTSTVLTALPAFRSIRINDLSKLDEVLRAASQEYGADGSATIALAAKWGHKIKSIDVSDFQEDNNNGALARILRPCTGLDEVHICEPSDASELEAVTAAAQYVTRMELLEIDKNIFLRERWLSTITTWLASGRAENLGLSYFESADDLQLARCIATAASLTSLTLWQADSVLQALSNVAAPLLNMTKLCLHTISGIEGFLTKCVNLSTLQLLPRLVALRELSLMGCAMEWVDQLDSTPAPRHLAVLQFEACGMDDATCLALLEWASQSPCLKTVTLIATETTMTVASYKVLFEALLTCVGVAIEVVELRIGMRDEIARLASTLQLQLSDGSDRTLTVQKLH</sequence>